<comment type="caution">
    <text evidence="2">The sequence shown here is derived from an EMBL/GenBank/DDBJ whole genome shotgun (WGS) entry which is preliminary data.</text>
</comment>
<name>A0ABW2STA8_9ACTN</name>
<gene>
    <name evidence="2" type="ORF">ACFQVD_03835</name>
</gene>
<evidence type="ECO:0000313" key="3">
    <source>
        <dbReference type="Proteomes" id="UP001596514"/>
    </source>
</evidence>
<keyword evidence="3" id="KW-1185">Reference proteome</keyword>
<evidence type="ECO:0000256" key="1">
    <source>
        <dbReference type="SAM" id="SignalP"/>
    </source>
</evidence>
<accession>A0ABW2STA8</accession>
<feature type="chain" id="PRO_5046596883" evidence="1">
    <location>
        <begin position="27"/>
        <end position="189"/>
    </location>
</feature>
<keyword evidence="1" id="KW-0732">Signal</keyword>
<dbReference type="RefSeq" id="WP_343976560.1">
    <property type="nucleotide sequence ID" value="NZ_BAAAGK010000139.1"/>
</dbReference>
<dbReference type="Proteomes" id="UP001596514">
    <property type="component" value="Unassembled WGS sequence"/>
</dbReference>
<proteinExistence type="predicted"/>
<protein>
    <submittedName>
        <fullName evidence="2">Uncharacterized protein</fullName>
    </submittedName>
</protein>
<reference evidence="3" key="1">
    <citation type="journal article" date="2019" name="Int. J. Syst. Evol. Microbiol.">
        <title>The Global Catalogue of Microorganisms (GCM) 10K type strain sequencing project: providing services to taxonomists for standard genome sequencing and annotation.</title>
        <authorList>
            <consortium name="The Broad Institute Genomics Platform"/>
            <consortium name="The Broad Institute Genome Sequencing Center for Infectious Disease"/>
            <person name="Wu L."/>
            <person name="Ma J."/>
        </authorList>
    </citation>
    <scope>NUCLEOTIDE SEQUENCE [LARGE SCALE GENOMIC DNA]</scope>
    <source>
        <strain evidence="3">JCM 10083</strain>
    </source>
</reference>
<feature type="signal peptide" evidence="1">
    <location>
        <begin position="1"/>
        <end position="26"/>
    </location>
</feature>
<evidence type="ECO:0000313" key="2">
    <source>
        <dbReference type="EMBL" id="MFC7599239.1"/>
    </source>
</evidence>
<organism evidence="2 3">
    <name type="scientific">Streptosporangium amethystogenes subsp. fukuiense</name>
    <dbReference type="NCBI Taxonomy" id="698418"/>
    <lineage>
        <taxon>Bacteria</taxon>
        <taxon>Bacillati</taxon>
        <taxon>Actinomycetota</taxon>
        <taxon>Actinomycetes</taxon>
        <taxon>Streptosporangiales</taxon>
        <taxon>Streptosporangiaceae</taxon>
        <taxon>Streptosporangium</taxon>
    </lineage>
</organism>
<dbReference type="EMBL" id="JBHTEE010000001">
    <property type="protein sequence ID" value="MFC7599239.1"/>
    <property type="molecule type" value="Genomic_DNA"/>
</dbReference>
<sequence length="189" mass="20184">MRHALGIAAGLALIAAALSPLPQAQASCVSAARKCQAKPLIGIEVAARATSPAASGGQVSYTLDYAMTLTPSFAPYWGTFWVGGRFPAGRGPSRAVLLDATGKRVAVLRCREHSDGVWCAAGSHIPHRGRVVLTARTGGKGVTRLGFDSFEELDRKESERRFSRREARARFCNHRFTATVTTVTTTPDS</sequence>